<organism evidence="1 2">
    <name type="scientific">Burkholderia stagnalis</name>
    <dbReference type="NCBI Taxonomy" id="1503054"/>
    <lineage>
        <taxon>Bacteria</taxon>
        <taxon>Pseudomonadati</taxon>
        <taxon>Pseudomonadota</taxon>
        <taxon>Betaproteobacteria</taxon>
        <taxon>Burkholderiales</taxon>
        <taxon>Burkholderiaceae</taxon>
        <taxon>Burkholderia</taxon>
        <taxon>Burkholderia cepacia complex</taxon>
    </lineage>
</organism>
<sequence length="260" mass="28993">MASIALSEIPLLALKQHSLAAFKHVKSSHLTEALSRALGYSTHAALRADLPAQAADPAIVLLDEHKFAGRLEELGYTCPSDFSFESFVEIRYGRHRKTGKMKRINVERPDAYKVGLISTTCFNQEPHQYKSTRARAWRNLMVSGVNESLRRKAFSLRPGDNRWASADSSGRTTRDHEFEFELLEGVRARCSVRDVGFDELCVEVHLLSGEANGHVFVERSRGAWLQSGESSYHGTRTITPRLAAMDVNPMGYGDKGAIIM</sequence>
<evidence type="ECO:0000313" key="2">
    <source>
        <dbReference type="Proteomes" id="UP000281098"/>
    </source>
</evidence>
<proteinExistence type="predicted"/>
<dbReference type="EMBL" id="QTPM01000012">
    <property type="protein sequence ID" value="RQY93866.1"/>
    <property type="molecule type" value="Genomic_DNA"/>
</dbReference>
<name>A0ABX9YT14_9BURK</name>
<accession>A0ABX9YT14</accession>
<comment type="caution">
    <text evidence="1">The sequence shown here is derived from an EMBL/GenBank/DDBJ whole genome shotgun (WGS) entry which is preliminary data.</text>
</comment>
<dbReference type="Proteomes" id="UP000281098">
    <property type="component" value="Unassembled WGS sequence"/>
</dbReference>
<dbReference type="RefSeq" id="WP_124759633.1">
    <property type="nucleotide sequence ID" value="NZ_QTPM01000012.1"/>
</dbReference>
<reference evidence="1 2" key="1">
    <citation type="submission" date="2018-08" db="EMBL/GenBank/DDBJ databases">
        <title>Comparative analysis of Burkholderia isolates from Puerto Rico.</title>
        <authorList>
            <person name="Hall C."/>
            <person name="Sahl J."/>
            <person name="Wagner D."/>
        </authorList>
    </citation>
    <scope>NUCLEOTIDE SEQUENCE [LARGE SCALE GENOMIC DNA]</scope>
    <source>
        <strain evidence="1 2">Bp8966</strain>
    </source>
</reference>
<evidence type="ECO:0000313" key="1">
    <source>
        <dbReference type="EMBL" id="RQY93866.1"/>
    </source>
</evidence>
<protein>
    <submittedName>
        <fullName evidence="1">Uncharacterized protein</fullName>
    </submittedName>
</protein>
<gene>
    <name evidence="1" type="ORF">DF017_12655</name>
</gene>
<keyword evidence="2" id="KW-1185">Reference proteome</keyword>